<gene>
    <name evidence="2" type="ORF">BJ085DRAFT_36403</name>
</gene>
<evidence type="ECO:0000256" key="1">
    <source>
        <dbReference type="SAM" id="MobiDB-lite"/>
    </source>
</evidence>
<sequence>MDANESHGIFQFGGSDDEDDLELFGDSVDRQAERLKFNLQPQLDMYEAKQVTPGHGLLLLGQKPVTVWFAEKHGPNEIRECIDYLYYQERIQGRFIFGDASTLPQDLMQSAQSIGNTEHTFFQRGLEASSLTGDLLDGLLLDYRLPEDLLTKGLAHFGSVPPTPTQSGNQDGLAILTLFAIQAFKKAQFLLANAHWPTSSTLTFVSIKIQRELTAIEQLLAQASQFYCHELYPGDKDARLDVDTFSKAPDAVPVELTHWYRQCKAAAQESTGISSKLALLSLHQDEEGVHSFADLDSLISHVLDTPRATAHSQTCPETAPCSNSVGKGYPDESLEAILLELRSGGRFWYLDLIAPLNLSRHQFSSDRSKADEDELGTASLNL</sequence>
<evidence type="ECO:0000313" key="2">
    <source>
        <dbReference type="EMBL" id="RKP39329.1"/>
    </source>
</evidence>
<dbReference type="Proteomes" id="UP000268162">
    <property type="component" value="Unassembled WGS sequence"/>
</dbReference>
<feature type="region of interest" description="Disordered" evidence="1">
    <location>
        <begin position="363"/>
        <end position="382"/>
    </location>
</feature>
<dbReference type="AlphaFoldDB" id="A0A4V1J5K0"/>
<proteinExistence type="predicted"/>
<accession>A0A4V1J5K0</accession>
<name>A0A4V1J5K0_9FUNG</name>
<protein>
    <submittedName>
        <fullName evidence="2">Uncharacterized protein</fullName>
    </submittedName>
</protein>
<keyword evidence="3" id="KW-1185">Reference proteome</keyword>
<dbReference type="EMBL" id="ML002279">
    <property type="protein sequence ID" value="RKP39329.1"/>
    <property type="molecule type" value="Genomic_DNA"/>
</dbReference>
<evidence type="ECO:0000313" key="3">
    <source>
        <dbReference type="Proteomes" id="UP000268162"/>
    </source>
</evidence>
<reference evidence="3" key="1">
    <citation type="journal article" date="2018" name="Nat. Microbiol.">
        <title>Leveraging single-cell genomics to expand the fungal tree of life.</title>
        <authorList>
            <person name="Ahrendt S.R."/>
            <person name="Quandt C.A."/>
            <person name="Ciobanu D."/>
            <person name="Clum A."/>
            <person name="Salamov A."/>
            <person name="Andreopoulos B."/>
            <person name="Cheng J.F."/>
            <person name="Woyke T."/>
            <person name="Pelin A."/>
            <person name="Henrissat B."/>
            <person name="Reynolds N.K."/>
            <person name="Benny G.L."/>
            <person name="Smith M.E."/>
            <person name="James T.Y."/>
            <person name="Grigoriev I.V."/>
        </authorList>
    </citation>
    <scope>NUCLEOTIDE SEQUENCE [LARGE SCALE GENOMIC DNA]</scope>
    <source>
        <strain evidence="3">RSA 468</strain>
    </source>
</reference>
<organism evidence="2 3">
    <name type="scientific">Dimargaris cristalligena</name>
    <dbReference type="NCBI Taxonomy" id="215637"/>
    <lineage>
        <taxon>Eukaryota</taxon>
        <taxon>Fungi</taxon>
        <taxon>Fungi incertae sedis</taxon>
        <taxon>Zoopagomycota</taxon>
        <taxon>Kickxellomycotina</taxon>
        <taxon>Dimargaritomycetes</taxon>
        <taxon>Dimargaritales</taxon>
        <taxon>Dimargaritaceae</taxon>
        <taxon>Dimargaris</taxon>
    </lineage>
</organism>